<name>A0A2J6R2T0_HYAVF</name>
<dbReference type="STRING" id="1149755.A0A2J6R2T0"/>
<dbReference type="EMBL" id="KZ613958">
    <property type="protein sequence ID" value="PMD32831.1"/>
    <property type="molecule type" value="Genomic_DNA"/>
</dbReference>
<evidence type="ECO:0000256" key="1">
    <source>
        <dbReference type="SAM" id="MobiDB-lite"/>
    </source>
</evidence>
<keyword evidence="2" id="KW-0812">Transmembrane</keyword>
<evidence type="ECO:0000313" key="3">
    <source>
        <dbReference type="EMBL" id="PMD32831.1"/>
    </source>
</evidence>
<feature type="transmembrane region" description="Helical" evidence="2">
    <location>
        <begin position="221"/>
        <end position="244"/>
    </location>
</feature>
<proteinExistence type="predicted"/>
<feature type="region of interest" description="Disordered" evidence="1">
    <location>
        <begin position="381"/>
        <end position="425"/>
    </location>
</feature>
<dbReference type="PANTHER" id="PTHR37577:SF1">
    <property type="entry name" value="INTEGRAL MEMBRANE PROTEIN"/>
    <property type="match status" value="1"/>
</dbReference>
<evidence type="ECO:0000313" key="4">
    <source>
        <dbReference type="Proteomes" id="UP000235786"/>
    </source>
</evidence>
<dbReference type="Proteomes" id="UP000235786">
    <property type="component" value="Unassembled WGS sequence"/>
</dbReference>
<dbReference type="PANTHER" id="PTHR37577">
    <property type="entry name" value="INTEGRAL MEMBRANE PROTEIN"/>
    <property type="match status" value="1"/>
</dbReference>
<feature type="transmembrane region" description="Helical" evidence="2">
    <location>
        <begin position="264"/>
        <end position="288"/>
    </location>
</feature>
<sequence>MGTATSVLECSKRYPWLPEVNCTTGSVPYGTFGSNPSIAGIGTDISFVLTAGLSLLTCGLVQLFCDLLRHHTWRRLLEPLVVSFSDQQIIRGLSMSIAILYSSSACTVDAYRYNILCYLLLMTIVSHLSSILVLRSYVKGQIFLSCIRFGLVFAQIFFVGILFSSRVTDGFPTGIPDVRGANITALVLPAVCFEQPNSRPYTGFEDIPKSHAKDSASFTPYIILAIFYTINIIINSAHFFTYLFNKERTWELRHEDEIARRWTWFWWLGILRGLILLGAWLIWIWAVIKMYQLKRWMTTSGWMSNENLQGDNQWTFGQLISIILLGAAPLTLLNAWSSFTLEREKKGKRKDYGMDQRIFGSVGSSRTPGSQVAFGSQTVFGSESTLEPRRTSNYSKSPEYHEFESRPFMEGRKQQRSDWTPWDRA</sequence>
<feature type="compositionally biased region" description="Polar residues" evidence="1">
    <location>
        <begin position="381"/>
        <end position="396"/>
    </location>
</feature>
<dbReference type="InterPro" id="IPR053018">
    <property type="entry name" value="Elsinochrome_Biosynth-Asso"/>
</dbReference>
<feature type="transmembrane region" description="Helical" evidence="2">
    <location>
        <begin position="146"/>
        <end position="163"/>
    </location>
</feature>
<protein>
    <submittedName>
        <fullName evidence="3">Uncharacterized protein</fullName>
    </submittedName>
</protein>
<accession>A0A2J6R2T0</accession>
<organism evidence="3 4">
    <name type="scientific">Hyaloscypha variabilis (strain UAMH 11265 / GT02V1 / F)</name>
    <name type="common">Meliniomyces variabilis</name>
    <dbReference type="NCBI Taxonomy" id="1149755"/>
    <lineage>
        <taxon>Eukaryota</taxon>
        <taxon>Fungi</taxon>
        <taxon>Dikarya</taxon>
        <taxon>Ascomycota</taxon>
        <taxon>Pezizomycotina</taxon>
        <taxon>Leotiomycetes</taxon>
        <taxon>Helotiales</taxon>
        <taxon>Hyaloscyphaceae</taxon>
        <taxon>Hyaloscypha</taxon>
        <taxon>Hyaloscypha variabilis</taxon>
    </lineage>
</organism>
<keyword evidence="4" id="KW-1185">Reference proteome</keyword>
<dbReference type="OrthoDB" id="5427664at2759"/>
<keyword evidence="2" id="KW-0472">Membrane</keyword>
<dbReference type="AlphaFoldDB" id="A0A2J6R2T0"/>
<evidence type="ECO:0000256" key="2">
    <source>
        <dbReference type="SAM" id="Phobius"/>
    </source>
</evidence>
<feature type="transmembrane region" description="Helical" evidence="2">
    <location>
        <begin position="113"/>
        <end position="134"/>
    </location>
</feature>
<feature type="transmembrane region" description="Helical" evidence="2">
    <location>
        <begin position="45"/>
        <end position="68"/>
    </location>
</feature>
<feature type="compositionally biased region" description="Basic and acidic residues" evidence="1">
    <location>
        <begin position="398"/>
        <end position="425"/>
    </location>
</feature>
<keyword evidence="2" id="KW-1133">Transmembrane helix</keyword>
<gene>
    <name evidence="3" type="ORF">L207DRAFT_518641</name>
</gene>
<feature type="transmembrane region" description="Helical" evidence="2">
    <location>
        <begin position="80"/>
        <end position="101"/>
    </location>
</feature>
<feature type="transmembrane region" description="Helical" evidence="2">
    <location>
        <begin position="319"/>
        <end position="341"/>
    </location>
</feature>
<reference evidence="3 4" key="1">
    <citation type="submission" date="2016-04" db="EMBL/GenBank/DDBJ databases">
        <title>A degradative enzymes factory behind the ericoid mycorrhizal symbiosis.</title>
        <authorList>
            <consortium name="DOE Joint Genome Institute"/>
            <person name="Martino E."/>
            <person name="Morin E."/>
            <person name="Grelet G."/>
            <person name="Kuo A."/>
            <person name="Kohler A."/>
            <person name="Daghino S."/>
            <person name="Barry K."/>
            <person name="Choi C."/>
            <person name="Cichocki N."/>
            <person name="Clum A."/>
            <person name="Copeland A."/>
            <person name="Hainaut M."/>
            <person name="Haridas S."/>
            <person name="Labutti K."/>
            <person name="Lindquist E."/>
            <person name="Lipzen A."/>
            <person name="Khouja H.-R."/>
            <person name="Murat C."/>
            <person name="Ohm R."/>
            <person name="Olson A."/>
            <person name="Spatafora J."/>
            <person name="Veneault-Fourrey C."/>
            <person name="Henrissat B."/>
            <person name="Grigoriev I."/>
            <person name="Martin F."/>
            <person name="Perotto S."/>
        </authorList>
    </citation>
    <scope>NUCLEOTIDE SEQUENCE [LARGE SCALE GENOMIC DNA]</scope>
    <source>
        <strain evidence="3 4">F</strain>
    </source>
</reference>